<reference evidence="7 8" key="1">
    <citation type="submission" date="2019-03" db="EMBL/GenBank/DDBJ databases">
        <authorList>
            <consortium name="Pathogen Informatics"/>
        </authorList>
    </citation>
    <scope>NUCLEOTIDE SEQUENCE [LARGE SCALE GENOMIC DNA]</scope>
    <source>
        <strain evidence="7 8">NCTC12993</strain>
    </source>
</reference>
<keyword evidence="5" id="KW-0460">Magnesium</keyword>
<dbReference type="Pfam" id="PF03738">
    <property type="entry name" value="GSP_synth"/>
    <property type="match status" value="1"/>
</dbReference>
<evidence type="ECO:0000256" key="3">
    <source>
        <dbReference type="ARBA" id="ARBA00022741"/>
    </source>
</evidence>
<proteinExistence type="predicted"/>
<name>A0A485AFI2_KLUCR</name>
<dbReference type="InterPro" id="IPR005494">
    <property type="entry name" value="GSPS_pre-ATP-grasp-like_dom"/>
</dbReference>
<evidence type="ECO:0000256" key="5">
    <source>
        <dbReference type="ARBA" id="ARBA00022842"/>
    </source>
</evidence>
<organism evidence="7 8">
    <name type="scientific">Kluyvera cryocrescens</name>
    <name type="common">Kluyvera citrophila</name>
    <dbReference type="NCBI Taxonomy" id="580"/>
    <lineage>
        <taxon>Bacteria</taxon>
        <taxon>Pseudomonadati</taxon>
        <taxon>Pseudomonadota</taxon>
        <taxon>Gammaproteobacteria</taxon>
        <taxon>Enterobacterales</taxon>
        <taxon>Enterobacteriaceae</taxon>
        <taxon>Kluyvera</taxon>
    </lineage>
</organism>
<dbReference type="Proteomes" id="UP000401081">
    <property type="component" value="Unassembled WGS sequence"/>
</dbReference>
<dbReference type="Gene3D" id="3.30.1490.330">
    <property type="match status" value="1"/>
</dbReference>
<dbReference type="GO" id="GO:0005524">
    <property type="term" value="F:ATP binding"/>
    <property type="evidence" value="ECO:0007669"/>
    <property type="project" value="UniProtKB-KW"/>
</dbReference>
<evidence type="ECO:0000313" key="7">
    <source>
        <dbReference type="EMBL" id="VFS59764.1"/>
    </source>
</evidence>
<dbReference type="SUPFAM" id="SSF56059">
    <property type="entry name" value="Glutathione synthetase ATP-binding domain-like"/>
    <property type="match status" value="1"/>
</dbReference>
<evidence type="ECO:0000256" key="1">
    <source>
        <dbReference type="ARBA" id="ARBA00022598"/>
    </source>
</evidence>
<dbReference type="GO" id="GO:0046872">
    <property type="term" value="F:metal ion binding"/>
    <property type="evidence" value="ECO:0007669"/>
    <property type="project" value="UniProtKB-KW"/>
</dbReference>
<keyword evidence="8" id="KW-1185">Reference proteome</keyword>
<keyword evidence="1" id="KW-0436">Ligase</keyword>
<keyword evidence="3" id="KW-0547">Nucleotide-binding</keyword>
<keyword evidence="2" id="KW-0479">Metal-binding</keyword>
<accession>A0A485AFI2</accession>
<evidence type="ECO:0000256" key="2">
    <source>
        <dbReference type="ARBA" id="ARBA00022723"/>
    </source>
</evidence>
<protein>
    <submittedName>
        <fullName evidence="7">Bifunctional glutathionylspermidine synthetase/amidase</fullName>
    </submittedName>
</protein>
<dbReference type="InterPro" id="IPR016185">
    <property type="entry name" value="PreATP-grasp_dom_sf"/>
</dbReference>
<dbReference type="FunFam" id="3.30.1490.330:FF:000001">
    <property type="entry name" value="Bifunctional glutathionylspermidine synthetase/amidase"/>
    <property type="match status" value="1"/>
</dbReference>
<evidence type="ECO:0000256" key="4">
    <source>
        <dbReference type="ARBA" id="ARBA00022840"/>
    </source>
</evidence>
<dbReference type="GO" id="GO:0016874">
    <property type="term" value="F:ligase activity"/>
    <property type="evidence" value="ECO:0007669"/>
    <property type="project" value="UniProtKB-KW"/>
</dbReference>
<dbReference type="AlphaFoldDB" id="A0A485AFI2"/>
<dbReference type="SUPFAM" id="SSF52440">
    <property type="entry name" value="PreATP-grasp domain"/>
    <property type="match status" value="1"/>
</dbReference>
<gene>
    <name evidence="7" type="primary">gsp_1</name>
    <name evidence="7" type="ORF">NCTC12993_01400</name>
</gene>
<sequence length="187" mass="21045">MNCVWKTWAWETAIEQVREVSESEYAAVPIRTGHPDNEVRLIDVLLRPEVMVFEPLWTVIPGNKAILPVLWSLFPNHPYLLDTDFEVSEHLAKTGYAVKPISGRCGSNIDLVSGHDQLLDQTSGKFVDRKNIYQQLWCLPNVAGKYIQVCTFTVGGNYGGTCLRGDDSLVIKKESDIEPLVVIKDNE</sequence>
<evidence type="ECO:0000313" key="8">
    <source>
        <dbReference type="Proteomes" id="UP000401081"/>
    </source>
</evidence>
<keyword evidence="4" id="KW-0067">ATP-binding</keyword>
<evidence type="ECO:0000259" key="6">
    <source>
        <dbReference type="Pfam" id="PF03738"/>
    </source>
</evidence>
<dbReference type="EMBL" id="CAADJD010000014">
    <property type="protein sequence ID" value="VFS59764.1"/>
    <property type="molecule type" value="Genomic_DNA"/>
</dbReference>
<feature type="domain" description="Glutathionylspermidine synthase pre-ATP-grasp-like" evidence="6">
    <location>
        <begin position="5"/>
        <end position="181"/>
    </location>
</feature>